<dbReference type="EMBL" id="NWMT01000266">
    <property type="protein sequence ID" value="PCC97324.1"/>
    <property type="molecule type" value="Genomic_DNA"/>
</dbReference>
<dbReference type="EMBL" id="CP033116">
    <property type="protein sequence ID" value="QFY58518.1"/>
    <property type="molecule type" value="Genomic_DNA"/>
</dbReference>
<name>A0AA91Z462_9GAMM</name>
<reference evidence="4 6" key="2">
    <citation type="submission" date="2018-10" db="EMBL/GenBank/DDBJ databases">
        <title>Complete genome sequence of Pseudomonas pelagia strain Kongs-67.</title>
        <authorList>
            <person name="Sinha R.K."/>
            <person name="Krishnan K."/>
        </authorList>
    </citation>
    <scope>NUCLEOTIDE SEQUENCE [LARGE SCALE GENOMIC DNA]</scope>
    <source>
        <strain evidence="4 6">Kongs-67</strain>
    </source>
</reference>
<feature type="domain" description="Tyr recombinase" evidence="2">
    <location>
        <begin position="111"/>
        <end position="294"/>
    </location>
</feature>
<dbReference type="Proteomes" id="UP000243750">
    <property type="component" value="Unassembled WGS sequence"/>
</dbReference>
<dbReference type="SUPFAM" id="SSF56349">
    <property type="entry name" value="DNA breaking-rejoining enzymes"/>
    <property type="match status" value="1"/>
</dbReference>
<reference evidence="3 5" key="1">
    <citation type="submission" date="2017-09" db="EMBL/GenBank/DDBJ databases">
        <title>Bacterial and phytoplankton interrelationship in Kongsfjorden, an Arctic fjord.</title>
        <authorList>
            <person name="Sinha R."/>
            <person name="Krishnan K."/>
        </authorList>
    </citation>
    <scope>NUCLEOTIDE SEQUENCE [LARGE SCALE GENOMIC DNA]</scope>
    <source>
        <strain evidence="3 5">58</strain>
    </source>
</reference>
<dbReference type="GO" id="GO:0015074">
    <property type="term" value="P:DNA integration"/>
    <property type="evidence" value="ECO:0007669"/>
    <property type="project" value="InterPro"/>
</dbReference>
<evidence type="ECO:0000256" key="1">
    <source>
        <dbReference type="ARBA" id="ARBA00023172"/>
    </source>
</evidence>
<evidence type="ECO:0000313" key="4">
    <source>
        <dbReference type="EMBL" id="QFY58518.1"/>
    </source>
</evidence>
<dbReference type="GO" id="GO:0003677">
    <property type="term" value="F:DNA binding"/>
    <property type="evidence" value="ECO:0007669"/>
    <property type="project" value="InterPro"/>
</dbReference>
<evidence type="ECO:0000313" key="5">
    <source>
        <dbReference type="Proteomes" id="UP000243750"/>
    </source>
</evidence>
<dbReference type="AlphaFoldDB" id="A0AA91Z462"/>
<sequence>MAKFAKPAKQALSAIRQVQRSGNLKSVGTGRNYHQALTRAAEYASSERVPGGLHGLSREEAIRFLETRSQVVGQKTLDLDRQAVQGFLRSIGKLQPPERLPVIRSEHAQALQSRAYTKEQVRRIASHQREANALATEIAYAAGLRAHELITLQPAKERRADSRPARNEKFLGRSGRRYVVIGKGGLTREVLLPTDLAERLETLRLEMAVVVADRGVYYKQHYKLPGGHSWSQSVTAASQRALGWSTGAHGLRHTYAQQRMVELQSKGLLRSEALETVSQELGHFRPEITEIYLR</sequence>
<dbReference type="InterPro" id="IPR002104">
    <property type="entry name" value="Integrase_catalytic"/>
</dbReference>
<dbReference type="GO" id="GO:0006310">
    <property type="term" value="P:DNA recombination"/>
    <property type="evidence" value="ECO:0007669"/>
    <property type="project" value="UniProtKB-KW"/>
</dbReference>
<dbReference type="Gene3D" id="1.10.443.10">
    <property type="entry name" value="Intergrase catalytic core"/>
    <property type="match status" value="1"/>
</dbReference>
<organism evidence="3 5">
    <name type="scientific">Halopseudomonas pelagia</name>
    <dbReference type="NCBI Taxonomy" id="553151"/>
    <lineage>
        <taxon>Bacteria</taxon>
        <taxon>Pseudomonadati</taxon>
        <taxon>Pseudomonadota</taxon>
        <taxon>Gammaproteobacteria</taxon>
        <taxon>Pseudomonadales</taxon>
        <taxon>Pseudomonadaceae</taxon>
        <taxon>Halopseudomonas</taxon>
    </lineage>
</organism>
<evidence type="ECO:0000313" key="6">
    <source>
        <dbReference type="Proteomes" id="UP000344571"/>
    </source>
</evidence>
<dbReference type="PROSITE" id="PS51898">
    <property type="entry name" value="TYR_RECOMBINASE"/>
    <property type="match status" value="1"/>
</dbReference>
<dbReference type="InterPro" id="IPR011010">
    <property type="entry name" value="DNA_brk_join_enz"/>
</dbReference>
<accession>A0AA91Z462</accession>
<evidence type="ECO:0000259" key="2">
    <source>
        <dbReference type="PROSITE" id="PS51898"/>
    </source>
</evidence>
<protein>
    <submittedName>
        <fullName evidence="3 4">Integrase</fullName>
    </submittedName>
</protein>
<keyword evidence="6" id="KW-1185">Reference proteome</keyword>
<keyword evidence="1" id="KW-0233">DNA recombination</keyword>
<evidence type="ECO:0000313" key="3">
    <source>
        <dbReference type="EMBL" id="PCC97324.1"/>
    </source>
</evidence>
<proteinExistence type="predicted"/>
<dbReference type="InterPro" id="IPR013762">
    <property type="entry name" value="Integrase-like_cat_sf"/>
</dbReference>
<gene>
    <name evidence="3" type="ORF">CO192_21375</name>
    <name evidence="4" type="ORF">EAO82_20465</name>
</gene>
<dbReference type="RefSeq" id="WP_096348558.1">
    <property type="nucleotide sequence ID" value="NZ_CP033116.1"/>
</dbReference>
<dbReference type="Proteomes" id="UP000344571">
    <property type="component" value="Chromosome"/>
</dbReference>